<gene>
    <name evidence="1" type="ORF">NCS57_00539700</name>
</gene>
<organism evidence="1 2">
    <name type="scientific">Fusarium keratoplasticum</name>
    <dbReference type="NCBI Taxonomy" id="1328300"/>
    <lineage>
        <taxon>Eukaryota</taxon>
        <taxon>Fungi</taxon>
        <taxon>Dikarya</taxon>
        <taxon>Ascomycota</taxon>
        <taxon>Pezizomycotina</taxon>
        <taxon>Sordariomycetes</taxon>
        <taxon>Hypocreomycetidae</taxon>
        <taxon>Hypocreales</taxon>
        <taxon>Nectriaceae</taxon>
        <taxon>Fusarium</taxon>
        <taxon>Fusarium solani species complex</taxon>
    </lineage>
</organism>
<dbReference type="Proteomes" id="UP001065298">
    <property type="component" value="Chromosome 4"/>
</dbReference>
<evidence type="ECO:0000313" key="2">
    <source>
        <dbReference type="Proteomes" id="UP001065298"/>
    </source>
</evidence>
<protein>
    <submittedName>
        <fullName evidence="1">C2H2-type domain-containing protein</fullName>
    </submittedName>
</protein>
<sequence>MAISPPPYLGPEFPGETNLNTTEDVSRWRMQTPVDEPRAPTKGCSIDMIASKIDSCAKARVFAIIAFNLLVFDGQLSKDRTNWACPFGRCKLNFVDQHELMQHVLDCPHFSRDGVFCNCCIKDDRFEEHCRHDRAESIASHGTEKSSPKKRNPMRKFSNIFSRNRTESRSSSGSSSRPVSPVSTHRRSSILSLMIPTPSSSGDSRRGSSPIPAESPRKTLEAASPAQQEGSSELLGSEPHTVGGIHELPNLEIPSELPDTVRAQELPGPIFDDIMEMSESPTEELSMESMIPEQGVLQAYNTSFTGQMEASQDELPSANGLESAFHHPHQHQQQLFWFMQQLQHQQAPQPHPGLQASSAVHEGMDMTGGSVSNRGSFSIPPVHSGCQQEISSPGSDHISSQTRKDSGDSAYSEASSAMVTIGHTPSPRSAQQQSLSTAHIAASASPQAQISAASGAGTAQAIGHEDIRCRWPGCNYRPTGRRREKHLNYLQKHIDNTHLHRNRVRCQGCGDWLSRSDNLKVHQETACSRARFLGAPYPPHRSARRSGVAQRREWGGGWQGELELPRGCNEAW</sequence>
<accession>A0ACC0QYZ0</accession>
<evidence type="ECO:0000313" key="1">
    <source>
        <dbReference type="EMBL" id="KAI8670673.1"/>
    </source>
</evidence>
<dbReference type="EMBL" id="CM046506">
    <property type="protein sequence ID" value="KAI8670673.1"/>
    <property type="molecule type" value="Genomic_DNA"/>
</dbReference>
<name>A0ACC0QYZ0_9HYPO</name>
<reference evidence="1" key="1">
    <citation type="submission" date="2022-06" db="EMBL/GenBank/DDBJ databases">
        <title>Fusarium solani species complex genomes reveal bases of compartmentalisation and animal pathogenesis.</title>
        <authorList>
            <person name="Tsai I.J."/>
        </authorList>
    </citation>
    <scope>NUCLEOTIDE SEQUENCE</scope>
    <source>
        <strain evidence="1">Fu6.1</strain>
    </source>
</reference>
<keyword evidence="2" id="KW-1185">Reference proteome</keyword>
<comment type="caution">
    <text evidence="1">The sequence shown here is derived from an EMBL/GenBank/DDBJ whole genome shotgun (WGS) entry which is preliminary data.</text>
</comment>
<proteinExistence type="predicted"/>